<dbReference type="Proteomes" id="UP000033054">
    <property type="component" value="Chromosome"/>
</dbReference>
<reference evidence="2 3" key="1">
    <citation type="journal article" date="2014" name="Curr. Microbiol.">
        <title>Spirosoma radiotolerans sp. nov., a gamma-radiation-resistant bacterium isolated from gamma ray-irradiated soil.</title>
        <authorList>
            <person name="Lee J.J."/>
            <person name="Srinivasan S."/>
            <person name="Lim S."/>
            <person name="Joe M."/>
            <person name="Im S."/>
            <person name="Bae S.I."/>
            <person name="Park K.R."/>
            <person name="Han J.H."/>
            <person name="Park S.H."/>
            <person name="Joo B.M."/>
            <person name="Park S.J."/>
            <person name="Kim M.K."/>
        </authorList>
    </citation>
    <scope>NUCLEOTIDE SEQUENCE [LARGE SCALE GENOMIC DNA]</scope>
    <source>
        <strain evidence="2 3">DG5A</strain>
    </source>
</reference>
<dbReference type="RefSeq" id="WP_046573503.1">
    <property type="nucleotide sequence ID" value="NZ_CP010429.1"/>
</dbReference>
<protein>
    <recommendedName>
        <fullName evidence="4">Phage portal protein</fullName>
    </recommendedName>
</protein>
<dbReference type="OrthoDB" id="938914at2"/>
<dbReference type="HOGENOM" id="CLU_475435_0_0_10"/>
<feature type="region of interest" description="Disordered" evidence="1">
    <location>
        <begin position="16"/>
        <end position="41"/>
    </location>
</feature>
<gene>
    <name evidence="2" type="ORF">SD10_09015</name>
</gene>
<dbReference type="PATRIC" id="fig|1379870.5.peg.1964"/>
<evidence type="ECO:0000313" key="2">
    <source>
        <dbReference type="EMBL" id="AKD55022.1"/>
    </source>
</evidence>
<dbReference type="STRING" id="1379870.SD10_09015"/>
<dbReference type="AlphaFoldDB" id="A0A0E3V6H3"/>
<evidence type="ECO:0008006" key="4">
    <source>
        <dbReference type="Google" id="ProtNLM"/>
    </source>
</evidence>
<feature type="compositionally biased region" description="Basic and acidic residues" evidence="1">
    <location>
        <begin position="23"/>
        <end position="32"/>
    </location>
</feature>
<dbReference type="KEGG" id="srd:SD10_09015"/>
<evidence type="ECO:0000256" key="1">
    <source>
        <dbReference type="SAM" id="MobiDB-lite"/>
    </source>
</evidence>
<evidence type="ECO:0000313" key="3">
    <source>
        <dbReference type="Proteomes" id="UP000033054"/>
    </source>
</evidence>
<name>A0A0E3V6H3_9BACT</name>
<organism evidence="2 3">
    <name type="scientific">Spirosoma radiotolerans</name>
    <dbReference type="NCBI Taxonomy" id="1379870"/>
    <lineage>
        <taxon>Bacteria</taxon>
        <taxon>Pseudomonadati</taxon>
        <taxon>Bacteroidota</taxon>
        <taxon>Cytophagia</taxon>
        <taxon>Cytophagales</taxon>
        <taxon>Cytophagaceae</taxon>
        <taxon>Spirosoma</taxon>
    </lineage>
</organism>
<accession>A0A0E3V6H3</accession>
<dbReference type="EMBL" id="CP010429">
    <property type="protein sequence ID" value="AKD55022.1"/>
    <property type="molecule type" value="Genomic_DNA"/>
</dbReference>
<keyword evidence="3" id="KW-1185">Reference proteome</keyword>
<sequence length="595" mass="67116">MPITDSQAIQSILTPRNQKALKRASDDNDRQRFHTGPATSEEDAGPYAAVLKARVEKILNNKEKFDKFCALLNYPLPSSRIIDKGADEYQKAFGAEDKYVDFEFSSDNLKADAAEFLDRIKFDDWLTKNLFNQCLRASAAIWIVDLPAEVNAEGFAEPVLLLREVGKLHDLFTDRRGDITAVIYPMTPLKDESGKIVAKRWAVIDDESYRVAITRDGETQPAIQFTNYHDLQRCPAGWVWHDRLDENQPIRIQSPLHAIFSELDDLVVGTVFKQHADLYASWPIFRSYKTRCNYEVPGTGEQCNNGYVTIRSKEPDEEGNYTYKLGRCPVCEKKKPIGPGSHIETPAPVDNMSADLSNPASFINPERELLDYNTEKLEDIETRVTEYLTGDINEVDKGTEAVNTDQVAARQEVRKSIVGFWAGQIQRTHYESLYVVLSLRYGPSFLSLAVDYGTEFHLLSPGQAITDYDAARKANLPMYQIALRRQRIDKLLAGSNEAMATRLELLSMLEPYPDQPLMVVPAGSDAWELKANFSQYIARFEAENIGLETFGKALSLPARIQSITEVLYQYVQDGKSRREVPEVPSPDGGKGNFGR</sequence>
<proteinExistence type="predicted"/>